<accession>A0ACC2K635</accession>
<name>A0ACC2K635_PERAE</name>
<gene>
    <name evidence="1" type="ORF">MRB53_035918</name>
</gene>
<evidence type="ECO:0000313" key="1">
    <source>
        <dbReference type="EMBL" id="KAJ8616546.1"/>
    </source>
</evidence>
<sequence>MRTPMFLLLSLTFFIPLLLQSGAEASTTGTLIKHLSTLLKWTMPSPKPPQTDENAVRFEKGYLVETVVERGNKLGVEPYSIRVSPEGELFAVDSVNSNIVRITPPLSQYSRARLVAGSFQGYSGHVDEKPADARFHHPKGVTVDDKGNVYVADTSNLAIRKIGETGVTTLAGGKSNVAGYADGPSEDAKFSSDFDVVYIGHSCSLLVVDRGNAALREIPLHQEDCRQQDGTNSSTDFIMVIVAVLVGYVSGVLQHGFGHSSSTTVCKQVSQSEFQEPPTVQTPTLPVETLEDPIAQWPSPGRLVTELIQLAFESVIDTFLQLIPQSLRCRQSKKGLTPIKDNLIMPEDDPIKETLIMPEDDPIKETLIMPEDNPIKDTLIKPEDKPELPFVQRHRSPPLAETPYAPNTSYSYTQQNLQRSKLATSKDPSLSGKHRSSKQQESAESSGSDNTTRCSQLDSKRQTDGTGPPHKDKSGAVVFGNVGAARKPVEIKAVNHDDPEFDRYNSTSNFGKDDRFHS</sequence>
<keyword evidence="2" id="KW-1185">Reference proteome</keyword>
<evidence type="ECO:0000313" key="2">
    <source>
        <dbReference type="Proteomes" id="UP001234297"/>
    </source>
</evidence>
<reference evidence="1 2" key="1">
    <citation type="journal article" date="2022" name="Hortic Res">
        <title>A haplotype resolved chromosomal level avocado genome allows analysis of novel avocado genes.</title>
        <authorList>
            <person name="Nath O."/>
            <person name="Fletcher S.J."/>
            <person name="Hayward A."/>
            <person name="Shaw L.M."/>
            <person name="Masouleh A.K."/>
            <person name="Furtado A."/>
            <person name="Henry R.J."/>
            <person name="Mitter N."/>
        </authorList>
    </citation>
    <scope>NUCLEOTIDE SEQUENCE [LARGE SCALE GENOMIC DNA]</scope>
    <source>
        <strain evidence="2">cv. Hass</strain>
    </source>
</reference>
<protein>
    <submittedName>
        <fullName evidence="1">Uncharacterized protein</fullName>
    </submittedName>
</protein>
<comment type="caution">
    <text evidence="1">The sequence shown here is derived from an EMBL/GenBank/DDBJ whole genome shotgun (WGS) entry which is preliminary data.</text>
</comment>
<dbReference type="Proteomes" id="UP001234297">
    <property type="component" value="Chromosome 12"/>
</dbReference>
<organism evidence="1 2">
    <name type="scientific">Persea americana</name>
    <name type="common">Avocado</name>
    <dbReference type="NCBI Taxonomy" id="3435"/>
    <lineage>
        <taxon>Eukaryota</taxon>
        <taxon>Viridiplantae</taxon>
        <taxon>Streptophyta</taxon>
        <taxon>Embryophyta</taxon>
        <taxon>Tracheophyta</taxon>
        <taxon>Spermatophyta</taxon>
        <taxon>Magnoliopsida</taxon>
        <taxon>Magnoliidae</taxon>
        <taxon>Laurales</taxon>
        <taxon>Lauraceae</taxon>
        <taxon>Persea</taxon>
    </lineage>
</organism>
<dbReference type="EMBL" id="CM056820">
    <property type="protein sequence ID" value="KAJ8616546.1"/>
    <property type="molecule type" value="Genomic_DNA"/>
</dbReference>
<proteinExistence type="predicted"/>